<dbReference type="AlphaFoldDB" id="A0A8J4PX44"/>
<feature type="chain" id="PRO_5035217688" evidence="1">
    <location>
        <begin position="18"/>
        <end position="305"/>
    </location>
</feature>
<reference evidence="2" key="1">
    <citation type="submission" date="2020-01" db="EMBL/GenBank/DDBJ databases">
        <title>Development of genomics and gene disruption for Polysphondylium violaceum indicates a role for the polyketide synthase stlB in stalk morphogenesis.</title>
        <authorList>
            <person name="Narita B."/>
            <person name="Kawabe Y."/>
            <person name="Kin K."/>
            <person name="Saito T."/>
            <person name="Gibbs R."/>
            <person name="Kuspa A."/>
            <person name="Muzny D."/>
            <person name="Queller D."/>
            <person name="Richards S."/>
            <person name="Strassman J."/>
            <person name="Sucgang R."/>
            <person name="Worley K."/>
            <person name="Schaap P."/>
        </authorList>
    </citation>
    <scope>NUCLEOTIDE SEQUENCE</scope>
    <source>
        <strain evidence="2">QSvi11</strain>
    </source>
</reference>
<feature type="signal peptide" evidence="1">
    <location>
        <begin position="1"/>
        <end position="17"/>
    </location>
</feature>
<sequence>MKYILLLLAFTIGYINAQIINGYGNLSPSNSYVVDMTTYAKFSRAYRPQPQNMLAFGGLDTGASSYSLNAVYSNSANSITWGLVNYMNGGVSDLETANASSAYNTYQLNGISLVPAIDTLFYLGYQKSSAGQNQVDLITFKFGSQLTLPITVSRVAEGAYDYSSGSGYFVVSVTNSNHYQCFWVDVTTNQVVKNITINEFTPASIYKVFVYKQELYIVQPDSSGNYVEVYVVDWADQVANLVSRVLISIQPIEIQVSLTESYLAIFCVARNADTAIVPLISLSDFTVADSLEYLPVSAGNIFFIY</sequence>
<dbReference type="EMBL" id="AJWJ01000098">
    <property type="protein sequence ID" value="KAF2075475.1"/>
    <property type="molecule type" value="Genomic_DNA"/>
</dbReference>
<organism evidence="2 3">
    <name type="scientific">Polysphondylium violaceum</name>
    <dbReference type="NCBI Taxonomy" id="133409"/>
    <lineage>
        <taxon>Eukaryota</taxon>
        <taxon>Amoebozoa</taxon>
        <taxon>Evosea</taxon>
        <taxon>Eumycetozoa</taxon>
        <taxon>Dictyostelia</taxon>
        <taxon>Dictyosteliales</taxon>
        <taxon>Dictyosteliaceae</taxon>
        <taxon>Polysphondylium</taxon>
    </lineage>
</organism>
<protein>
    <submittedName>
        <fullName evidence="2">Uncharacterized protein</fullName>
    </submittedName>
</protein>
<keyword evidence="3" id="KW-1185">Reference proteome</keyword>
<evidence type="ECO:0000313" key="3">
    <source>
        <dbReference type="Proteomes" id="UP000695562"/>
    </source>
</evidence>
<comment type="caution">
    <text evidence="2">The sequence shown here is derived from an EMBL/GenBank/DDBJ whole genome shotgun (WGS) entry which is preliminary data.</text>
</comment>
<gene>
    <name evidence="2" type="ORF">CYY_003211</name>
</gene>
<accession>A0A8J4PX44</accession>
<proteinExistence type="predicted"/>
<keyword evidence="1" id="KW-0732">Signal</keyword>
<evidence type="ECO:0000256" key="1">
    <source>
        <dbReference type="SAM" id="SignalP"/>
    </source>
</evidence>
<dbReference type="Proteomes" id="UP000695562">
    <property type="component" value="Unassembled WGS sequence"/>
</dbReference>
<name>A0A8J4PX44_9MYCE</name>
<evidence type="ECO:0000313" key="2">
    <source>
        <dbReference type="EMBL" id="KAF2075475.1"/>
    </source>
</evidence>